<dbReference type="GO" id="GO:0005829">
    <property type="term" value="C:cytosol"/>
    <property type="evidence" value="ECO:0007669"/>
    <property type="project" value="TreeGrafter"/>
</dbReference>
<dbReference type="AlphaFoldDB" id="M1L8S8"/>
<protein>
    <recommendedName>
        <fullName evidence="1">UPF0434 protein ST1E_0587</fullName>
    </recommendedName>
</protein>
<dbReference type="eggNOG" id="COG2835">
    <property type="taxonomic scope" value="Bacteria"/>
</dbReference>
<dbReference type="PANTHER" id="PTHR33505">
    <property type="entry name" value="ZGC:162634"/>
    <property type="match status" value="1"/>
</dbReference>
<name>M1L8S8_9PROT</name>
<evidence type="ECO:0000313" key="3">
    <source>
        <dbReference type="Proteomes" id="UP000011658"/>
    </source>
</evidence>
<gene>
    <name evidence="2" type="ORF">ST1E_0587</name>
</gene>
<dbReference type="HOGENOM" id="CLU_155659_3_0_4"/>
<dbReference type="Pfam" id="PF03966">
    <property type="entry name" value="Trm112p"/>
    <property type="match status" value="1"/>
</dbReference>
<dbReference type="InterPro" id="IPR005651">
    <property type="entry name" value="Trm112-like"/>
</dbReference>
<dbReference type="Proteomes" id="UP000011658">
    <property type="component" value="Chromosome"/>
</dbReference>
<accession>M1L8S8</accession>
<organism evidence="2 3">
    <name type="scientific">Candidatus Kinetoplastidibacterium galati TCC219</name>
    <dbReference type="NCBI Taxonomy" id="1208921"/>
    <lineage>
        <taxon>Bacteria</taxon>
        <taxon>Pseudomonadati</taxon>
        <taxon>Pseudomonadota</taxon>
        <taxon>Betaproteobacteria</taxon>
        <taxon>Candidatus Kinetoplastidibacterium</taxon>
    </lineage>
</organism>
<dbReference type="PANTHER" id="PTHR33505:SF4">
    <property type="entry name" value="PROTEIN PREY, MITOCHONDRIAL"/>
    <property type="match status" value="1"/>
</dbReference>
<proteinExistence type="inferred from homology"/>
<reference evidence="2 3" key="1">
    <citation type="journal article" date="2013" name="Genome Biol. Evol.">
        <title>Genome evolution and phylogenomic analysis of candidatus kinetoplastibacterium, the betaproteobacterial endosymbionts of strigomonas and angomonas.</title>
        <authorList>
            <person name="Alves J.M."/>
            <person name="Serrano M.G."/>
            <person name="Maia da Silva F."/>
            <person name="Voegtly L.J."/>
            <person name="Matveyev A.V."/>
            <person name="Teixeira M.M."/>
            <person name="Camargo E.P."/>
            <person name="Buck G.A."/>
        </authorList>
    </citation>
    <scope>NUCLEOTIDE SEQUENCE [LARGE SCALE GENOMIC DNA]</scope>
    <source>
        <strain evidence="2 3">TCC219</strain>
    </source>
</reference>
<dbReference type="PATRIC" id="fig|1208921.3.peg.272"/>
<dbReference type="HAMAP" id="MF_01187">
    <property type="entry name" value="UPF0434"/>
    <property type="match status" value="1"/>
</dbReference>
<dbReference type="EMBL" id="CP003806">
    <property type="protein sequence ID" value="AGF48993.1"/>
    <property type="molecule type" value="Genomic_DNA"/>
</dbReference>
<dbReference type="Gene3D" id="2.20.25.10">
    <property type="match status" value="1"/>
</dbReference>
<dbReference type="KEGG" id="kga:ST1E_0587"/>
<evidence type="ECO:0000256" key="1">
    <source>
        <dbReference type="HAMAP-Rule" id="MF_01187"/>
    </source>
</evidence>
<evidence type="ECO:0000313" key="2">
    <source>
        <dbReference type="EMBL" id="AGF48993.1"/>
    </source>
</evidence>
<sequence>MKDNFIDVLICPKCGGKLVYNKIKTELICNADAIAFQIRDGIPIMLCDQARSIQDI</sequence>
<keyword evidence="3" id="KW-1185">Reference proteome</keyword>
<dbReference type="OrthoDB" id="9812205at2"/>
<dbReference type="STRING" id="1208921.ST1E_0587"/>
<dbReference type="SUPFAM" id="SSF158997">
    <property type="entry name" value="Trm112p-like"/>
    <property type="match status" value="1"/>
</dbReference>
<dbReference type="RefSeq" id="WP_015389478.1">
    <property type="nucleotide sequence ID" value="NC_020284.1"/>
</dbReference>
<comment type="similarity">
    <text evidence="1">Belongs to the UPF0434 family.</text>
</comment>